<dbReference type="EMBL" id="BK015930">
    <property type="protein sequence ID" value="DAF85751.1"/>
    <property type="molecule type" value="Genomic_DNA"/>
</dbReference>
<proteinExistence type="predicted"/>
<keyword evidence="1" id="KW-0812">Transmembrane</keyword>
<reference evidence="2" key="1">
    <citation type="journal article" date="2021" name="Proc. Natl. Acad. Sci. U.S.A.">
        <title>A Catalog of Tens of Thousands of Viruses from Human Metagenomes Reveals Hidden Associations with Chronic Diseases.</title>
        <authorList>
            <person name="Tisza M.J."/>
            <person name="Buck C.B."/>
        </authorList>
    </citation>
    <scope>NUCLEOTIDE SEQUENCE</scope>
    <source>
        <strain evidence="2">CtWT735</strain>
    </source>
</reference>
<keyword evidence="1" id="KW-0472">Membrane</keyword>
<accession>A0A8S5TUA9</accession>
<sequence length="44" mass="5050">MFVIFVALLLIAFIIAWNILKMGLIFALYAFLLLLVFFALLCLL</sequence>
<protein>
    <submittedName>
        <fullName evidence="2">Uncharacterized protein</fullName>
    </submittedName>
</protein>
<name>A0A8S5TUA9_9CAUD</name>
<feature type="transmembrane region" description="Helical" evidence="1">
    <location>
        <begin position="26"/>
        <end position="43"/>
    </location>
</feature>
<evidence type="ECO:0000256" key="1">
    <source>
        <dbReference type="SAM" id="Phobius"/>
    </source>
</evidence>
<keyword evidence="1" id="KW-1133">Transmembrane helix</keyword>
<evidence type="ECO:0000313" key="2">
    <source>
        <dbReference type="EMBL" id="DAF85751.1"/>
    </source>
</evidence>
<organism evidence="2">
    <name type="scientific">Siphoviridae sp. ctWT735</name>
    <dbReference type="NCBI Taxonomy" id="2825538"/>
    <lineage>
        <taxon>Viruses</taxon>
        <taxon>Duplodnaviria</taxon>
        <taxon>Heunggongvirae</taxon>
        <taxon>Uroviricota</taxon>
        <taxon>Caudoviricetes</taxon>
    </lineage>
</organism>